<accession>A0ABY1YF17</accession>
<sequence>MICGKEEYLEYSQKLLEGRVENTFPIMGISDVAEMSQRLHNFSPGVHQKKGQREYRGMHSHAG</sequence>
<feature type="region of interest" description="Disordered" evidence="1">
    <location>
        <begin position="43"/>
        <end position="63"/>
    </location>
</feature>
<keyword evidence="3" id="KW-1185">Reference proteome</keyword>
<dbReference type="EMBL" id="SIRL01000015">
    <property type="protein sequence ID" value="TBN46970.1"/>
    <property type="molecule type" value="Genomic_DNA"/>
</dbReference>
<reference evidence="2 3" key="1">
    <citation type="submission" date="2019-02" db="EMBL/GenBank/DDBJ databases">
        <authorList>
            <person name="Zhang G."/>
        </authorList>
    </citation>
    <scope>NUCLEOTIDE SEQUENCE [LARGE SCALE GENOMIC DNA]</scope>
    <source>
        <strain evidence="2 3">CMB17</strain>
    </source>
</reference>
<comment type="caution">
    <text evidence="2">The sequence shown here is derived from an EMBL/GenBank/DDBJ whole genome shotgun (WGS) entry which is preliminary data.</text>
</comment>
<organism evidence="2 3">
    <name type="scientific">Paracoccus sediminis</name>
    <dbReference type="NCBI Taxonomy" id="1214787"/>
    <lineage>
        <taxon>Bacteria</taxon>
        <taxon>Pseudomonadati</taxon>
        <taxon>Pseudomonadota</taxon>
        <taxon>Alphaproteobacteria</taxon>
        <taxon>Rhodobacterales</taxon>
        <taxon>Paracoccaceae</taxon>
        <taxon>Paracoccus</taxon>
    </lineage>
</organism>
<gene>
    <name evidence="2" type="ORF">EYF88_15755</name>
</gene>
<evidence type="ECO:0000313" key="2">
    <source>
        <dbReference type="EMBL" id="TBN46970.1"/>
    </source>
</evidence>
<name>A0ABY1YF17_9RHOB</name>
<evidence type="ECO:0000313" key="3">
    <source>
        <dbReference type="Proteomes" id="UP000292859"/>
    </source>
</evidence>
<dbReference type="Proteomes" id="UP000292859">
    <property type="component" value="Unassembled WGS sequence"/>
</dbReference>
<protein>
    <submittedName>
        <fullName evidence="2">Uncharacterized protein</fullName>
    </submittedName>
</protein>
<evidence type="ECO:0000256" key="1">
    <source>
        <dbReference type="SAM" id="MobiDB-lite"/>
    </source>
</evidence>
<proteinExistence type="predicted"/>
<dbReference type="RefSeq" id="WP_089389188.1">
    <property type="nucleotide sequence ID" value="NZ_FZNM01000016.1"/>
</dbReference>